<dbReference type="OrthoDB" id="5468457at2"/>
<gene>
    <name evidence="3" type="ORF">RF819_10385</name>
</gene>
<keyword evidence="1" id="KW-0175">Coiled coil</keyword>
<dbReference type="Proteomes" id="UP000190750">
    <property type="component" value="Unassembled WGS sequence"/>
</dbReference>
<dbReference type="InterPro" id="IPR027417">
    <property type="entry name" value="P-loop_NTPase"/>
</dbReference>
<dbReference type="Pfam" id="PF13476">
    <property type="entry name" value="AAA_23"/>
    <property type="match status" value="1"/>
</dbReference>
<dbReference type="InterPro" id="IPR038729">
    <property type="entry name" value="Rad50/SbcC_AAA"/>
</dbReference>
<protein>
    <recommendedName>
        <fullName evidence="2">Rad50/SbcC-type AAA domain-containing protein</fullName>
    </recommendedName>
</protein>
<dbReference type="PANTHER" id="PTHR32114:SF2">
    <property type="entry name" value="ABC TRANSPORTER ABCH.3"/>
    <property type="match status" value="1"/>
</dbReference>
<keyword evidence="4" id="KW-1185">Reference proteome</keyword>
<proteinExistence type="predicted"/>
<sequence>MGSLAIRKVAYFGDQYFFESPTFDDGLSIIEGPNGTGKSTFFNLIYYGLGGKVDEFDSNSLETHKEIIGDSNNMVRLVIQIGGELFTLNRRLRENSITVVKASTAIDDVTTTVDSITLPIQRREDTKTFSDWLLERLNIPVVDIFQGGKQFKLNFSDLARLIYHNQSPDPNGIYKPAEVSNFISDSLEIRKAIFQILIGKTLLDLYDAIGKQKLAERDTATAKAVHQEYENIVEQLLKASGITDVANTKALAERIEGLEAQIEKLLATRRGFSRGELGSAEAQKSLDAELANVRAFEVRRRELDEEREKLVQEAGRLIDVERSLQADIERINKVIYAHGQLNLFSSDTCPYCLNDVARTPGHCICGNKVEELDFQRFFYSPAEYLDILKSKSKTLETLRLAIAGVREDSVRWSSERAVVQERLQLHRVRLQEANASPASVEQAMEELDTKLLETRDRLAKATEAFRLETRLDELLKRYKSKKTAFDLAKAEVIRLDGESKTELHKQVEAFNRVYNESMTSVVAECRNASIDSQTYLPLINNGEYREHSAKVPKRFLYYLALMQLSLLSDVPFPRLLLVDTPETAGIDFERLIKMLKQIQLLENPNARHFQILFSTGVKKYPAEFEGNVVMKLTESARLLTKREKTETEA</sequence>
<dbReference type="AlphaFoldDB" id="A0A1T1ASL2"/>
<evidence type="ECO:0000313" key="3">
    <source>
        <dbReference type="EMBL" id="OOV07080.1"/>
    </source>
</evidence>
<evidence type="ECO:0000313" key="4">
    <source>
        <dbReference type="Proteomes" id="UP000190750"/>
    </source>
</evidence>
<reference evidence="3 4" key="1">
    <citation type="submission" date="2017-01" db="EMBL/GenBank/DDBJ databases">
        <title>Genome sequencing of Rhodoferax fermentans JCM 7819.</title>
        <authorList>
            <person name="Kim Y.J."/>
            <person name="Farh M.E.-A."/>
            <person name="Yang D.-C."/>
        </authorList>
    </citation>
    <scope>NUCLEOTIDE SEQUENCE [LARGE SCALE GENOMIC DNA]</scope>
    <source>
        <strain evidence="3 4">JCM 7819</strain>
    </source>
</reference>
<feature type="coiled-coil region" evidence="1">
    <location>
        <begin position="248"/>
        <end position="320"/>
    </location>
</feature>
<accession>A0A1T1ASL2</accession>
<dbReference type="GO" id="GO:0016887">
    <property type="term" value="F:ATP hydrolysis activity"/>
    <property type="evidence" value="ECO:0007669"/>
    <property type="project" value="InterPro"/>
</dbReference>
<organism evidence="3 4">
    <name type="scientific">Rhodoferax fermentans</name>
    <dbReference type="NCBI Taxonomy" id="28066"/>
    <lineage>
        <taxon>Bacteria</taxon>
        <taxon>Pseudomonadati</taxon>
        <taxon>Pseudomonadota</taxon>
        <taxon>Betaproteobacteria</taxon>
        <taxon>Burkholderiales</taxon>
        <taxon>Comamonadaceae</taxon>
        <taxon>Rhodoferax</taxon>
    </lineage>
</organism>
<dbReference type="GO" id="GO:0006302">
    <property type="term" value="P:double-strand break repair"/>
    <property type="evidence" value="ECO:0007669"/>
    <property type="project" value="InterPro"/>
</dbReference>
<dbReference type="RefSeq" id="WP_078364908.1">
    <property type="nucleotide sequence ID" value="NZ_MTJN01000002.1"/>
</dbReference>
<dbReference type="PANTHER" id="PTHR32114">
    <property type="entry name" value="ABC TRANSPORTER ABCH.3"/>
    <property type="match status" value="1"/>
</dbReference>
<feature type="domain" description="Rad50/SbcC-type AAA" evidence="2">
    <location>
        <begin position="4"/>
        <end position="265"/>
    </location>
</feature>
<dbReference type="STRING" id="28066.RF819_10385"/>
<evidence type="ECO:0000256" key="1">
    <source>
        <dbReference type="SAM" id="Coils"/>
    </source>
</evidence>
<dbReference type="SUPFAM" id="SSF52540">
    <property type="entry name" value="P-loop containing nucleoside triphosphate hydrolases"/>
    <property type="match status" value="1"/>
</dbReference>
<comment type="caution">
    <text evidence="3">The sequence shown here is derived from an EMBL/GenBank/DDBJ whole genome shotgun (WGS) entry which is preliminary data.</text>
</comment>
<evidence type="ECO:0000259" key="2">
    <source>
        <dbReference type="Pfam" id="PF13476"/>
    </source>
</evidence>
<dbReference type="EMBL" id="MTJN01000002">
    <property type="protein sequence ID" value="OOV07080.1"/>
    <property type="molecule type" value="Genomic_DNA"/>
</dbReference>
<dbReference type="Gene3D" id="3.40.50.300">
    <property type="entry name" value="P-loop containing nucleotide triphosphate hydrolases"/>
    <property type="match status" value="1"/>
</dbReference>
<name>A0A1T1ASL2_RHOFE</name>